<keyword evidence="2" id="KW-0012">Acyltransferase</keyword>
<dbReference type="PANTHER" id="PTHR43877">
    <property type="entry name" value="AMINOALKYLPHOSPHONATE N-ACETYLTRANSFERASE-RELATED-RELATED"/>
    <property type="match status" value="1"/>
</dbReference>
<dbReference type="Proteomes" id="UP000320461">
    <property type="component" value="Unassembled WGS sequence"/>
</dbReference>
<dbReference type="AlphaFoldDB" id="A0A4Y3KIB4"/>
<feature type="domain" description="N-acetyltransferase" evidence="3">
    <location>
        <begin position="16"/>
        <end position="174"/>
    </location>
</feature>
<dbReference type="PROSITE" id="PS51186">
    <property type="entry name" value="GNAT"/>
    <property type="match status" value="1"/>
</dbReference>
<evidence type="ECO:0000313" key="5">
    <source>
        <dbReference type="Proteomes" id="UP000320461"/>
    </source>
</evidence>
<comment type="caution">
    <text evidence="4">The sequence shown here is derived from an EMBL/GenBank/DDBJ whole genome shotgun (WGS) entry which is preliminary data.</text>
</comment>
<name>A0A4Y3KIB4_9CELL</name>
<protein>
    <submittedName>
        <fullName evidence="4">N-acetyltransferase</fullName>
    </submittedName>
</protein>
<accession>A0A4Y3KIB4</accession>
<dbReference type="Gene3D" id="3.40.630.30">
    <property type="match status" value="1"/>
</dbReference>
<gene>
    <name evidence="4" type="primary">yjaB</name>
    <name evidence="4" type="ORF">CGE01nite_09930</name>
</gene>
<evidence type="ECO:0000259" key="3">
    <source>
        <dbReference type="PROSITE" id="PS51186"/>
    </source>
</evidence>
<dbReference type="Pfam" id="PF13508">
    <property type="entry name" value="Acetyltransf_7"/>
    <property type="match status" value="1"/>
</dbReference>
<evidence type="ECO:0000256" key="2">
    <source>
        <dbReference type="ARBA" id="ARBA00023315"/>
    </source>
</evidence>
<dbReference type="CDD" id="cd04301">
    <property type="entry name" value="NAT_SF"/>
    <property type="match status" value="1"/>
</dbReference>
<sequence>MTANDPDARALTPRDVAVRAAVADDVAGICGFGEAHVRAHYAPLIGTAAADEQVRRWWSPQYVGAAVAARDVVVAERDGRVVGVAQHGRAGHDHVVYKLYVAPGLRGSRLGPRLVAALVERLPPDVDRLFVEHVAANRRAAAFYEREGFAVDHVDPHPSGDPALGTVWRMRTLPR</sequence>
<organism evidence="4 5">
    <name type="scientific">Cellulomonas gelida</name>
    <dbReference type="NCBI Taxonomy" id="1712"/>
    <lineage>
        <taxon>Bacteria</taxon>
        <taxon>Bacillati</taxon>
        <taxon>Actinomycetota</taxon>
        <taxon>Actinomycetes</taxon>
        <taxon>Micrococcales</taxon>
        <taxon>Cellulomonadaceae</taxon>
        <taxon>Cellulomonas</taxon>
    </lineage>
</organism>
<reference evidence="4 5" key="1">
    <citation type="submission" date="2019-06" db="EMBL/GenBank/DDBJ databases">
        <title>Whole genome shotgun sequence of Cellulomonas gelida NBRC 3748.</title>
        <authorList>
            <person name="Hosoyama A."/>
            <person name="Uohara A."/>
            <person name="Ohji S."/>
            <person name="Ichikawa N."/>
        </authorList>
    </citation>
    <scope>NUCLEOTIDE SEQUENCE [LARGE SCALE GENOMIC DNA]</scope>
    <source>
        <strain evidence="4 5">NBRC 3748</strain>
    </source>
</reference>
<dbReference type="EMBL" id="BJLQ01000007">
    <property type="protein sequence ID" value="GEA83742.1"/>
    <property type="molecule type" value="Genomic_DNA"/>
</dbReference>
<dbReference type="OrthoDB" id="5243635at2"/>
<keyword evidence="1 4" id="KW-0808">Transferase</keyword>
<dbReference type="PANTHER" id="PTHR43877:SF1">
    <property type="entry name" value="ACETYLTRANSFERASE"/>
    <property type="match status" value="1"/>
</dbReference>
<dbReference type="GO" id="GO:0016747">
    <property type="term" value="F:acyltransferase activity, transferring groups other than amino-acyl groups"/>
    <property type="evidence" value="ECO:0007669"/>
    <property type="project" value="InterPro"/>
</dbReference>
<evidence type="ECO:0000313" key="4">
    <source>
        <dbReference type="EMBL" id="GEA83742.1"/>
    </source>
</evidence>
<dbReference type="SUPFAM" id="SSF55729">
    <property type="entry name" value="Acyl-CoA N-acyltransferases (Nat)"/>
    <property type="match status" value="1"/>
</dbReference>
<dbReference type="RefSeq" id="WP_141369345.1">
    <property type="nucleotide sequence ID" value="NZ_BJLQ01000007.1"/>
</dbReference>
<dbReference type="InterPro" id="IPR050832">
    <property type="entry name" value="Bact_Acetyltransf"/>
</dbReference>
<proteinExistence type="predicted"/>
<keyword evidence="5" id="KW-1185">Reference proteome</keyword>
<dbReference type="InterPro" id="IPR000182">
    <property type="entry name" value="GNAT_dom"/>
</dbReference>
<evidence type="ECO:0000256" key="1">
    <source>
        <dbReference type="ARBA" id="ARBA00022679"/>
    </source>
</evidence>
<dbReference type="InterPro" id="IPR016181">
    <property type="entry name" value="Acyl_CoA_acyltransferase"/>
</dbReference>